<dbReference type="AlphaFoldDB" id="A0A8J5QD62"/>
<evidence type="ECO:0000256" key="2">
    <source>
        <dbReference type="ARBA" id="ARBA00022490"/>
    </source>
</evidence>
<dbReference type="GO" id="GO:0030479">
    <property type="term" value="C:actin cortical patch"/>
    <property type="evidence" value="ECO:0007669"/>
    <property type="project" value="TreeGrafter"/>
</dbReference>
<keyword evidence="2" id="KW-0963">Cytoplasm</keyword>
<dbReference type="GO" id="GO:1990528">
    <property type="term" value="C:Rvs161p-Rvs167p complex"/>
    <property type="evidence" value="ECO:0007669"/>
    <property type="project" value="TreeGrafter"/>
</dbReference>
<feature type="domain" description="BAR" evidence="5">
    <location>
        <begin position="17"/>
        <end position="272"/>
    </location>
</feature>
<dbReference type="Pfam" id="PF03114">
    <property type="entry name" value="BAR"/>
    <property type="match status" value="1"/>
</dbReference>
<dbReference type="PANTHER" id="PTHR47174">
    <property type="entry name" value="BRIDGING INTEGRATOR 3"/>
    <property type="match status" value="1"/>
</dbReference>
<sequence length="295" mass="34677">MSWMGLKKAINRAGTQVMLKTGHIEQTIDKEFEFEEKRYRMMETNSLKLQKQLRSYLESLRLLTNSQINIGEALSSFYGPIPQAAIKSPSSGQHQNGNNHIITETTTDKEDSIKYSSLSHEYYQILKSLNDECISELEQPYNQTVLNPIARFNSYYVEINEAIKKRAHKQLDYDAMKNKVRKLIEKPPLNDPNYDLKLNEAQKDMQESEKVYDNLNDKLKTELPKLINLRVPFFDPSFEAFVKIQLRFFNENYHRLNKFQHKLDARTREDYIKGNLDKRIDDVLNKMRELNITGT</sequence>
<name>A0A8J5QD62_9ASCO</name>
<dbReference type="OrthoDB" id="446293at2759"/>
<dbReference type="GO" id="GO:0051666">
    <property type="term" value="P:actin cortical patch localization"/>
    <property type="evidence" value="ECO:0007669"/>
    <property type="project" value="InterPro"/>
</dbReference>
<dbReference type="GeneID" id="73470504"/>
<evidence type="ECO:0000313" key="6">
    <source>
        <dbReference type="EMBL" id="KAG7662781.1"/>
    </source>
</evidence>
<evidence type="ECO:0000313" key="7">
    <source>
        <dbReference type="Proteomes" id="UP000694255"/>
    </source>
</evidence>
<comment type="caution">
    <text evidence="6">The sequence shown here is derived from an EMBL/GenBank/DDBJ whole genome shotgun (WGS) entry which is preliminary data.</text>
</comment>
<evidence type="ECO:0000256" key="3">
    <source>
        <dbReference type="ARBA" id="ARBA00023212"/>
    </source>
</evidence>
<reference evidence="6 7" key="1">
    <citation type="journal article" date="2021" name="DNA Res.">
        <title>Genome analysis of Candida subhashii reveals its hybrid nature and dual mitochondrial genome conformations.</title>
        <authorList>
            <person name="Mixao V."/>
            <person name="Hegedusova E."/>
            <person name="Saus E."/>
            <person name="Pryszcz L.P."/>
            <person name="Cillingova A."/>
            <person name="Nosek J."/>
            <person name="Gabaldon T."/>
        </authorList>
    </citation>
    <scope>NUCLEOTIDE SEQUENCE [LARGE SCALE GENOMIC DNA]</scope>
    <source>
        <strain evidence="6 7">CBS 10753</strain>
    </source>
</reference>
<accession>A0A8J5QD62</accession>
<dbReference type="SMART" id="SM00721">
    <property type="entry name" value="BAR"/>
    <property type="match status" value="1"/>
</dbReference>
<dbReference type="PANTHER" id="PTHR47174:SF3">
    <property type="entry name" value="BRIDGING INTEGRATOR 3"/>
    <property type="match status" value="1"/>
</dbReference>
<dbReference type="GO" id="GO:0031097">
    <property type="term" value="C:medial cortex"/>
    <property type="evidence" value="ECO:0007669"/>
    <property type="project" value="TreeGrafter"/>
</dbReference>
<organism evidence="6 7">
    <name type="scientific">[Candida] subhashii</name>
    <dbReference type="NCBI Taxonomy" id="561895"/>
    <lineage>
        <taxon>Eukaryota</taxon>
        <taxon>Fungi</taxon>
        <taxon>Dikarya</taxon>
        <taxon>Ascomycota</taxon>
        <taxon>Saccharomycotina</taxon>
        <taxon>Pichiomycetes</taxon>
        <taxon>Debaryomycetaceae</taxon>
        <taxon>Spathaspora</taxon>
    </lineage>
</organism>
<evidence type="ECO:0000259" key="5">
    <source>
        <dbReference type="PROSITE" id="PS51021"/>
    </source>
</evidence>
<evidence type="ECO:0000256" key="4">
    <source>
        <dbReference type="SAM" id="MobiDB-lite"/>
    </source>
</evidence>
<feature type="compositionally biased region" description="Polar residues" evidence="4">
    <location>
        <begin position="88"/>
        <end position="105"/>
    </location>
</feature>
<dbReference type="GO" id="GO:0097320">
    <property type="term" value="P:plasma membrane tubulation"/>
    <property type="evidence" value="ECO:0007669"/>
    <property type="project" value="TreeGrafter"/>
</dbReference>
<dbReference type="InterPro" id="IPR004148">
    <property type="entry name" value="BAR_dom"/>
</dbReference>
<dbReference type="RefSeq" id="XP_049263014.1">
    <property type="nucleotide sequence ID" value="XM_049407586.1"/>
</dbReference>
<feature type="region of interest" description="Disordered" evidence="4">
    <location>
        <begin position="86"/>
        <end position="105"/>
    </location>
</feature>
<dbReference type="EMBL" id="JAGSYN010000162">
    <property type="protein sequence ID" value="KAG7662781.1"/>
    <property type="molecule type" value="Genomic_DNA"/>
</dbReference>
<dbReference type="GO" id="GO:0006897">
    <property type="term" value="P:endocytosis"/>
    <property type="evidence" value="ECO:0007669"/>
    <property type="project" value="InterPro"/>
</dbReference>
<keyword evidence="7" id="KW-1185">Reference proteome</keyword>
<evidence type="ECO:0000256" key="1">
    <source>
        <dbReference type="ARBA" id="ARBA00004245"/>
    </source>
</evidence>
<dbReference type="PROSITE" id="PS51021">
    <property type="entry name" value="BAR"/>
    <property type="match status" value="1"/>
</dbReference>
<keyword evidence="3" id="KW-0206">Cytoskeleton</keyword>
<dbReference type="GO" id="GO:0043332">
    <property type="term" value="C:mating projection tip"/>
    <property type="evidence" value="ECO:0007669"/>
    <property type="project" value="TreeGrafter"/>
</dbReference>
<proteinExistence type="predicted"/>
<dbReference type="Proteomes" id="UP000694255">
    <property type="component" value="Unassembled WGS sequence"/>
</dbReference>
<dbReference type="InterPro" id="IPR046982">
    <property type="entry name" value="BIN3/RVS161-like"/>
</dbReference>
<protein>
    <submittedName>
        <fullName evidence="6">Hob3</fullName>
    </submittedName>
</protein>
<gene>
    <name evidence="6" type="ORF">J8A68_003704</name>
</gene>
<dbReference type="GO" id="GO:0008289">
    <property type="term" value="F:lipid binding"/>
    <property type="evidence" value="ECO:0007669"/>
    <property type="project" value="TreeGrafter"/>
</dbReference>
<comment type="subcellular location">
    <subcellularLocation>
        <location evidence="1">Cytoplasm</location>
        <location evidence="1">Cytoskeleton</location>
    </subcellularLocation>
</comment>